<feature type="chain" id="PRO_5021969865" description="DUF4412 domain-containing protein" evidence="1">
    <location>
        <begin position="20"/>
        <end position="321"/>
    </location>
</feature>
<feature type="domain" description="DUF4412" evidence="2">
    <location>
        <begin position="115"/>
        <end position="299"/>
    </location>
</feature>
<dbReference type="RefSeq" id="WP_020890475.1">
    <property type="nucleotide sequence ID" value="NZ_BJYV01000014.1"/>
</dbReference>
<evidence type="ECO:0000313" key="4">
    <source>
        <dbReference type="Proteomes" id="UP000321301"/>
    </source>
</evidence>
<comment type="caution">
    <text evidence="3">The sequence shown here is derived from an EMBL/GenBank/DDBJ whole genome shotgun (WGS) entry which is preliminary data.</text>
</comment>
<feature type="signal peptide" evidence="1">
    <location>
        <begin position="1"/>
        <end position="19"/>
    </location>
</feature>
<proteinExistence type="predicted"/>
<sequence>MKVKSLFLLVMALSFFSLDAECQLLRKLKRAASEGVSQGVSRAVEKTVAKQMEKATERQLEKAFENLYGDDDIGNNDGDSTHQEGKSYDISKIMGSINMNVDTESEYNFSGVAVMEIKSTNKKGKEEDPVLFNSYLSENPDYFGMEFVDPDKKDANEKSIIIMDHKNKATVMLMENEKEKSSMAFGMDWSGMLDTYADTAVHQPYESLTFEKTGNTKDIQGYSCEEFRMDSEDGEGTYWISKESIEGLEGFWSKNSPFVTKKMKEQNSTFFGNFPEGNIMEMTFKSKEDESSSEMKIIKIDNSQRTSYNLADYPNPMKAAN</sequence>
<accession>A0A512CDK1</accession>
<dbReference type="Pfam" id="PF14371">
    <property type="entry name" value="DUF4412"/>
    <property type="match status" value="1"/>
</dbReference>
<evidence type="ECO:0000259" key="2">
    <source>
        <dbReference type="Pfam" id="PF14371"/>
    </source>
</evidence>
<organism evidence="3 4">
    <name type="scientific">Cyclobacterium qasimii</name>
    <dbReference type="NCBI Taxonomy" id="1350429"/>
    <lineage>
        <taxon>Bacteria</taxon>
        <taxon>Pseudomonadati</taxon>
        <taxon>Bacteroidota</taxon>
        <taxon>Cytophagia</taxon>
        <taxon>Cytophagales</taxon>
        <taxon>Cyclobacteriaceae</taxon>
        <taxon>Cyclobacterium</taxon>
    </lineage>
</organism>
<keyword evidence="1" id="KW-0732">Signal</keyword>
<keyword evidence="4" id="KW-1185">Reference proteome</keyword>
<name>A0A512CDK1_9BACT</name>
<reference evidence="3 4" key="1">
    <citation type="submission" date="2019-07" db="EMBL/GenBank/DDBJ databases">
        <title>Whole genome shotgun sequence of Cyclobacterium qasimii NBRC 106168.</title>
        <authorList>
            <person name="Hosoyama A."/>
            <person name="Uohara A."/>
            <person name="Ohji S."/>
            <person name="Ichikawa N."/>
        </authorList>
    </citation>
    <scope>NUCLEOTIDE SEQUENCE [LARGE SCALE GENOMIC DNA]</scope>
    <source>
        <strain evidence="3 4">NBRC 106168</strain>
    </source>
</reference>
<dbReference type="InterPro" id="IPR025524">
    <property type="entry name" value="DUF4412"/>
</dbReference>
<dbReference type="Proteomes" id="UP000321301">
    <property type="component" value="Unassembled WGS sequence"/>
</dbReference>
<gene>
    <name evidence="3" type="ORF">CQA01_28190</name>
</gene>
<protein>
    <recommendedName>
        <fullName evidence="2">DUF4412 domain-containing protein</fullName>
    </recommendedName>
</protein>
<dbReference type="AlphaFoldDB" id="A0A512CDK1"/>
<dbReference type="EMBL" id="BJYV01000014">
    <property type="protein sequence ID" value="GEO22285.1"/>
    <property type="molecule type" value="Genomic_DNA"/>
</dbReference>
<evidence type="ECO:0000313" key="3">
    <source>
        <dbReference type="EMBL" id="GEO22285.1"/>
    </source>
</evidence>
<evidence type="ECO:0000256" key="1">
    <source>
        <dbReference type="SAM" id="SignalP"/>
    </source>
</evidence>